<keyword evidence="7" id="KW-1185">Reference proteome</keyword>
<comment type="caution">
    <text evidence="6">The sequence shown here is derived from an EMBL/GenBank/DDBJ whole genome shotgun (WGS) entry which is preliminary data.</text>
</comment>
<dbReference type="InterPro" id="IPR019734">
    <property type="entry name" value="TPR_rpt"/>
</dbReference>
<proteinExistence type="predicted"/>
<keyword evidence="3" id="KW-0378">Hydrolase</keyword>
<feature type="domain" description="MurNAc-LAA" evidence="5">
    <location>
        <begin position="628"/>
        <end position="779"/>
    </location>
</feature>
<evidence type="ECO:0000256" key="2">
    <source>
        <dbReference type="ARBA" id="ARBA00011901"/>
    </source>
</evidence>
<dbReference type="Gene3D" id="1.25.40.10">
    <property type="entry name" value="Tetratricopeptide repeat domain"/>
    <property type="match status" value="2"/>
</dbReference>
<dbReference type="AlphaFoldDB" id="A0A6L5XJC7"/>
<dbReference type="EMBL" id="VUMH01000003">
    <property type="protein sequence ID" value="MSS27244.1"/>
    <property type="molecule type" value="Genomic_DNA"/>
</dbReference>
<dbReference type="SMART" id="SM00646">
    <property type="entry name" value="Ami_3"/>
    <property type="match status" value="1"/>
</dbReference>
<dbReference type="Proteomes" id="UP000477488">
    <property type="component" value="Unassembled WGS sequence"/>
</dbReference>
<feature type="region of interest" description="Disordered" evidence="4">
    <location>
        <begin position="191"/>
        <end position="237"/>
    </location>
</feature>
<dbReference type="CDD" id="cd02696">
    <property type="entry name" value="MurNAc-LAA"/>
    <property type="match status" value="1"/>
</dbReference>
<sequence length="803" mass="87427">MAGKSKRQKQTDKAVFKRLAPPLAFLLALCLLVICCYDAGYSALPPTEKRYAAAKADIASLKLDDKKGNLREPWEKLATEFRAIYDTDPSWPNRPAALFRAAESLEELARRSFAKADARKAIECYESLALRHADSRLADDALFRAAKMRAAWLKDDKGALALLARIKSQYPKGDMLPEALALEKTLKASANGRTAPEARQVAAADKKEAVEDQPATVSAAASAARGDSPASVPPVPEGQLLPRYRAAKVRMDALKADKVRSCWRQPWEELQTEFQRIYESRKNWAVAPGALFRSAASQEALADCSHLSDDYRRALELYLALPREFPQSALADDALLRAARIQAGHLGRPGEALTLLDEIAAGYPRGDMAAEARALRAQWSGGLADAGDVAGAPGVGRARTASKVPARLETPELQVLSWDSLNKNSVEIVLEMSGPARYSTRLVKAQKGVPARLYLDLENAAVVNDVRKGVTVRGSLLQAVRVRDRKEGGASLQFDFREVRRFDARTEDDPCRIILSVAAGKTPLPRKAGAAAAFASAGGEDATPRADKADIRSRQVSDMASQLGLTVHTVFIDAGHGGRDPGTSHNNVLERLITLDVALSLGRLLEANGLEVVYSRTRDMAVSLSERTRKANAARADLFVSVHVNASDDQRVSGLETYYLDLASNPQAARVAALENAGSDRRLGDMQNMLADVMLNARVEESRRLATDIQRLSMFRLKRRDFTVRNNGVKAAPFHVLLGAQMPAVLVELGYCTNQAEARNLSNPKYRHALAEGLAEGILAYKDRLLKRQTAQNSLTPTGPGAM</sequence>
<dbReference type="Gene3D" id="2.60.40.3500">
    <property type="match status" value="1"/>
</dbReference>
<dbReference type="FunFam" id="3.40.630.40:FF:000005">
    <property type="entry name" value="N-acetylmuramoyl-L-alanine amidase (AmiA)"/>
    <property type="match status" value="1"/>
</dbReference>
<organism evidence="6 7">
    <name type="scientific">Desulfovibrio porci</name>
    <dbReference type="NCBI Taxonomy" id="2605782"/>
    <lineage>
        <taxon>Bacteria</taxon>
        <taxon>Pseudomonadati</taxon>
        <taxon>Thermodesulfobacteriota</taxon>
        <taxon>Desulfovibrionia</taxon>
        <taxon>Desulfovibrionales</taxon>
        <taxon>Desulfovibrionaceae</taxon>
        <taxon>Desulfovibrio</taxon>
    </lineage>
</organism>
<evidence type="ECO:0000256" key="1">
    <source>
        <dbReference type="ARBA" id="ARBA00001561"/>
    </source>
</evidence>
<comment type="catalytic activity">
    <reaction evidence="1">
        <text>Hydrolyzes the link between N-acetylmuramoyl residues and L-amino acid residues in certain cell-wall glycopeptides.</text>
        <dbReference type="EC" id="3.5.1.28"/>
    </reaction>
</comment>
<reference evidence="6 7" key="1">
    <citation type="submission" date="2019-09" db="EMBL/GenBank/DDBJ databases">
        <title>In-depth cultivation of the pig gut microbiome towards novel bacterial diversity and tailored functional studies.</title>
        <authorList>
            <person name="Wylensek D."/>
            <person name="Hitch T.C.A."/>
            <person name="Clavel T."/>
        </authorList>
    </citation>
    <scope>NUCLEOTIDE SEQUENCE [LARGE SCALE GENOMIC DNA]</scope>
    <source>
        <strain evidence="6 7">PG-178-WT-4</strain>
    </source>
</reference>
<name>A0A6L5XJC7_9BACT</name>
<feature type="compositionally biased region" description="Low complexity" evidence="4">
    <location>
        <begin position="215"/>
        <end position="230"/>
    </location>
</feature>
<dbReference type="GO" id="GO:0009253">
    <property type="term" value="P:peptidoglycan catabolic process"/>
    <property type="evidence" value="ECO:0007669"/>
    <property type="project" value="InterPro"/>
</dbReference>
<dbReference type="PANTHER" id="PTHR30404">
    <property type="entry name" value="N-ACETYLMURAMOYL-L-ALANINE AMIDASE"/>
    <property type="match status" value="1"/>
</dbReference>
<evidence type="ECO:0000256" key="3">
    <source>
        <dbReference type="ARBA" id="ARBA00022801"/>
    </source>
</evidence>
<protein>
    <recommendedName>
        <fullName evidence="2">N-acetylmuramoyl-L-alanine amidase</fullName>
        <ecNumber evidence="2">3.5.1.28</ecNumber>
    </recommendedName>
</protein>
<accession>A0A6L5XJC7</accession>
<dbReference type="PANTHER" id="PTHR30404:SF0">
    <property type="entry name" value="N-ACETYLMURAMOYL-L-ALANINE AMIDASE AMIC"/>
    <property type="match status" value="1"/>
</dbReference>
<dbReference type="InterPro" id="IPR050695">
    <property type="entry name" value="N-acetylmuramoyl_amidase_3"/>
</dbReference>
<dbReference type="GO" id="GO:0008745">
    <property type="term" value="F:N-acetylmuramoyl-L-alanine amidase activity"/>
    <property type="evidence" value="ECO:0007669"/>
    <property type="project" value="UniProtKB-EC"/>
</dbReference>
<dbReference type="RefSeq" id="WP_326833665.1">
    <property type="nucleotide sequence ID" value="NZ_VUMH01000003.1"/>
</dbReference>
<dbReference type="InterPro" id="IPR002508">
    <property type="entry name" value="MurNAc-LAA_cat"/>
</dbReference>
<evidence type="ECO:0000313" key="7">
    <source>
        <dbReference type="Proteomes" id="UP000477488"/>
    </source>
</evidence>
<evidence type="ECO:0000313" key="6">
    <source>
        <dbReference type="EMBL" id="MSS27244.1"/>
    </source>
</evidence>
<dbReference type="EC" id="3.5.1.28" evidence="2"/>
<dbReference type="GO" id="GO:0030288">
    <property type="term" value="C:outer membrane-bounded periplasmic space"/>
    <property type="evidence" value="ECO:0007669"/>
    <property type="project" value="TreeGrafter"/>
</dbReference>
<dbReference type="SUPFAM" id="SSF53187">
    <property type="entry name" value="Zn-dependent exopeptidases"/>
    <property type="match status" value="1"/>
</dbReference>
<evidence type="ECO:0000256" key="4">
    <source>
        <dbReference type="SAM" id="MobiDB-lite"/>
    </source>
</evidence>
<dbReference type="InterPro" id="IPR011990">
    <property type="entry name" value="TPR-like_helical_dom_sf"/>
</dbReference>
<evidence type="ECO:0000259" key="5">
    <source>
        <dbReference type="SMART" id="SM00646"/>
    </source>
</evidence>
<dbReference type="Pfam" id="PF01520">
    <property type="entry name" value="Amidase_3"/>
    <property type="match status" value="1"/>
</dbReference>
<dbReference type="Pfam" id="PF13174">
    <property type="entry name" value="TPR_6"/>
    <property type="match status" value="1"/>
</dbReference>
<dbReference type="Gene3D" id="3.40.630.40">
    <property type="entry name" value="Zn-dependent exopeptidases"/>
    <property type="match status" value="1"/>
</dbReference>
<gene>
    <name evidence="6" type="ORF">FYJ44_04105</name>
</gene>